<accession>A0A1G6SKF5</accession>
<dbReference type="STRING" id="1640674.SAMN05216323_10964"/>
<evidence type="ECO:0000313" key="1">
    <source>
        <dbReference type="EMBL" id="SDD17359.1"/>
    </source>
</evidence>
<reference evidence="1 2" key="1">
    <citation type="submission" date="2016-09" db="EMBL/GenBank/DDBJ databases">
        <authorList>
            <person name="Capua I."/>
            <person name="De Benedictis P."/>
            <person name="Joannis T."/>
            <person name="Lombin L.H."/>
            <person name="Cattoli G."/>
        </authorList>
    </citation>
    <scope>NUCLEOTIDE SEQUENCE [LARGE SCALE GENOMIC DNA]</scope>
    <source>
        <strain evidence="1 2">A7P-90m</strain>
    </source>
</reference>
<evidence type="ECO:0000313" key="2">
    <source>
        <dbReference type="Proteomes" id="UP000199452"/>
    </source>
</evidence>
<sequence length="93" mass="10809">MAVHLQPAFIYFAIFTLCEVCGNGRKYVRFSWGRITGFEVTHNGVNGTRYIDIELDNLIRVEVKSWSKMYPATFIKQFVEKDLANVSNLKNMR</sequence>
<dbReference type="EMBL" id="FMYP01000096">
    <property type="protein sequence ID" value="SDD17359.1"/>
    <property type="molecule type" value="Genomic_DNA"/>
</dbReference>
<protein>
    <submittedName>
        <fullName evidence="1">Uncharacterized protein</fullName>
    </submittedName>
</protein>
<dbReference type="Proteomes" id="UP000199452">
    <property type="component" value="Unassembled WGS sequence"/>
</dbReference>
<gene>
    <name evidence="1" type="ORF">SAMN05216323_10964</name>
</gene>
<name>A0A1G6SKF5_9BACT</name>
<keyword evidence="2" id="KW-1185">Reference proteome</keyword>
<organism evidence="1 2">
    <name type="scientific">Williamwhitmania taraxaci</name>
    <dbReference type="NCBI Taxonomy" id="1640674"/>
    <lineage>
        <taxon>Bacteria</taxon>
        <taxon>Pseudomonadati</taxon>
        <taxon>Bacteroidota</taxon>
        <taxon>Bacteroidia</taxon>
        <taxon>Bacteroidales</taxon>
        <taxon>Williamwhitmaniaceae</taxon>
        <taxon>Williamwhitmania</taxon>
    </lineage>
</organism>
<proteinExistence type="predicted"/>
<dbReference type="RefSeq" id="WP_092440871.1">
    <property type="nucleotide sequence ID" value="NZ_FMYP01000096.1"/>
</dbReference>
<dbReference type="AlphaFoldDB" id="A0A1G6SKF5"/>